<evidence type="ECO:0000256" key="1">
    <source>
        <dbReference type="SAM" id="MobiDB-lite"/>
    </source>
</evidence>
<reference evidence="2 3" key="1">
    <citation type="submission" date="2020-08" db="EMBL/GenBank/DDBJ databases">
        <title>Whole genome shotgun sequence of Actinocatenispora thailandica NBRC 105041.</title>
        <authorList>
            <person name="Komaki H."/>
            <person name="Tamura T."/>
        </authorList>
    </citation>
    <scope>NUCLEOTIDE SEQUENCE [LARGE SCALE GENOMIC DNA]</scope>
    <source>
        <strain evidence="2 3">NBRC 105041</strain>
    </source>
</reference>
<gene>
    <name evidence="2" type="ORF">Athai_25910</name>
</gene>
<evidence type="ECO:0000313" key="3">
    <source>
        <dbReference type="Proteomes" id="UP000611640"/>
    </source>
</evidence>
<feature type="region of interest" description="Disordered" evidence="1">
    <location>
        <begin position="1"/>
        <end position="20"/>
    </location>
</feature>
<dbReference type="Proteomes" id="UP000611640">
    <property type="component" value="Chromosome"/>
</dbReference>
<dbReference type="EMBL" id="AP023355">
    <property type="protein sequence ID" value="BCJ35088.1"/>
    <property type="molecule type" value="Genomic_DNA"/>
</dbReference>
<feature type="compositionally biased region" description="Low complexity" evidence="1">
    <location>
        <begin position="110"/>
        <end position="127"/>
    </location>
</feature>
<accession>A0A7R7HWP1</accession>
<feature type="region of interest" description="Disordered" evidence="1">
    <location>
        <begin position="81"/>
        <end position="127"/>
    </location>
</feature>
<name>A0A7R7HWP1_9ACTN</name>
<keyword evidence="3" id="KW-1185">Reference proteome</keyword>
<feature type="compositionally biased region" description="Basic and acidic residues" evidence="1">
    <location>
        <begin position="1"/>
        <end position="10"/>
    </location>
</feature>
<dbReference type="KEGG" id="atl:Athai_25910"/>
<protein>
    <submittedName>
        <fullName evidence="2">Uncharacterized protein</fullName>
    </submittedName>
</protein>
<proteinExistence type="predicted"/>
<organism evidence="2 3">
    <name type="scientific">Actinocatenispora thailandica</name>
    <dbReference type="NCBI Taxonomy" id="227318"/>
    <lineage>
        <taxon>Bacteria</taxon>
        <taxon>Bacillati</taxon>
        <taxon>Actinomycetota</taxon>
        <taxon>Actinomycetes</taxon>
        <taxon>Micromonosporales</taxon>
        <taxon>Micromonosporaceae</taxon>
        <taxon>Actinocatenispora</taxon>
    </lineage>
</organism>
<evidence type="ECO:0000313" key="2">
    <source>
        <dbReference type="EMBL" id="BCJ35088.1"/>
    </source>
</evidence>
<sequence>MTADGGRADPEFGAELGGGQRAALQQQLGHRVAGAAVPGACVTDGVTGPTGGSWLRHTARARPEARGRAGRVFHNISVTYFGGSMQTGSPVKRDTKPSLTSNHAHDPATRPHTPSTSRRTSPPTMAR</sequence>
<dbReference type="AlphaFoldDB" id="A0A7R7HWP1"/>